<organism evidence="2 3">
    <name type="scientific">Dorcoceras hygrometricum</name>
    <dbReference type="NCBI Taxonomy" id="472368"/>
    <lineage>
        <taxon>Eukaryota</taxon>
        <taxon>Viridiplantae</taxon>
        <taxon>Streptophyta</taxon>
        <taxon>Embryophyta</taxon>
        <taxon>Tracheophyta</taxon>
        <taxon>Spermatophyta</taxon>
        <taxon>Magnoliopsida</taxon>
        <taxon>eudicotyledons</taxon>
        <taxon>Gunneridae</taxon>
        <taxon>Pentapetalae</taxon>
        <taxon>asterids</taxon>
        <taxon>lamiids</taxon>
        <taxon>Lamiales</taxon>
        <taxon>Gesneriaceae</taxon>
        <taxon>Didymocarpoideae</taxon>
        <taxon>Trichosporeae</taxon>
        <taxon>Loxocarpinae</taxon>
        <taxon>Dorcoceras</taxon>
    </lineage>
</organism>
<reference evidence="2 3" key="1">
    <citation type="journal article" date="2015" name="Proc. Natl. Acad. Sci. U.S.A.">
        <title>The resurrection genome of Boea hygrometrica: A blueprint for survival of dehydration.</title>
        <authorList>
            <person name="Xiao L."/>
            <person name="Yang G."/>
            <person name="Zhang L."/>
            <person name="Yang X."/>
            <person name="Zhao S."/>
            <person name="Ji Z."/>
            <person name="Zhou Q."/>
            <person name="Hu M."/>
            <person name="Wang Y."/>
            <person name="Chen M."/>
            <person name="Xu Y."/>
            <person name="Jin H."/>
            <person name="Xiao X."/>
            <person name="Hu G."/>
            <person name="Bao F."/>
            <person name="Hu Y."/>
            <person name="Wan P."/>
            <person name="Li L."/>
            <person name="Deng X."/>
            <person name="Kuang T."/>
            <person name="Xiang C."/>
            <person name="Zhu J.K."/>
            <person name="Oliver M.J."/>
            <person name="He Y."/>
        </authorList>
    </citation>
    <scope>NUCLEOTIDE SEQUENCE [LARGE SCALE GENOMIC DNA]</scope>
    <source>
        <strain evidence="3">cv. XS01</strain>
    </source>
</reference>
<evidence type="ECO:0000256" key="1">
    <source>
        <dbReference type="SAM" id="MobiDB-lite"/>
    </source>
</evidence>
<evidence type="ECO:0000313" key="3">
    <source>
        <dbReference type="Proteomes" id="UP000250235"/>
    </source>
</evidence>
<keyword evidence="3" id="KW-1185">Reference proteome</keyword>
<name>A0A2Z7D9R4_9LAMI</name>
<gene>
    <name evidence="2" type="ORF">F511_12002</name>
</gene>
<evidence type="ECO:0000313" key="2">
    <source>
        <dbReference type="EMBL" id="KZV53611.1"/>
    </source>
</evidence>
<sequence>MHPLQQRRPVCATSAHATAPQSHGQRAIVLRIVRDASRRTRMRCARDGAALQAAAIGQKKKFLSLMRSEIQQVRYNYGKSTETPSSGCTRSTDEFCMNGFSSSNRPERIPATGGGGARRRRRRELRGGEGG</sequence>
<protein>
    <submittedName>
        <fullName evidence="2">Uncharacterized protein</fullName>
    </submittedName>
</protein>
<dbReference type="AlphaFoldDB" id="A0A2Z7D9R4"/>
<accession>A0A2Z7D9R4</accession>
<feature type="region of interest" description="Disordered" evidence="1">
    <location>
        <begin position="99"/>
        <end position="131"/>
    </location>
</feature>
<dbReference type="EMBL" id="KQ990138">
    <property type="protein sequence ID" value="KZV53611.1"/>
    <property type="molecule type" value="Genomic_DNA"/>
</dbReference>
<dbReference type="Proteomes" id="UP000250235">
    <property type="component" value="Unassembled WGS sequence"/>
</dbReference>
<proteinExistence type="predicted"/>